<gene>
    <name evidence="1" type="ORF">Enr10x_48620</name>
</gene>
<evidence type="ECO:0000313" key="1">
    <source>
        <dbReference type="EMBL" id="QDT29507.1"/>
    </source>
</evidence>
<keyword evidence="2" id="KW-1185">Reference proteome</keyword>
<accession>A0A517QCZ5</accession>
<sequence length="400" mass="46088">MQQSPGFSWNRSLEFFYSLCAVLTLFLTCSPTVQSQEVKSKEVAAIEDLDSFMKELKWIRDEYLKQSRVPPNAFVQGVINPGNRKFTLVTRNGKMRLDIEKFILSGFDKKPERRTIINLHDGQNFYVLNKNTIVISNPDLNYLDWRSDSTNEVHQFYMPDLYGIEPVDDIRPVDEYCDSLLQILRNIRADPFNKEKLIKAIASGQAILQITKDGPLHTIEVCGPMAEDGSGRIDVRRIVLDERYGYLPVHSLRVEMPAPGASAWKKTYQIKTQYQEVAPGIYFLSQGRSEYDYHNPEIDNVEKESDSYSYTTIVKKTETGTEINKRTIHSHTDIKITKVKTSDFEIADDYFDPKSLKIKPGIHVSDRRARPPLSYTYSESHLDPKALNDTLWNERSIRAE</sequence>
<proteinExistence type="predicted"/>
<name>A0A517QCZ5_9PLAN</name>
<dbReference type="EMBL" id="CP037421">
    <property type="protein sequence ID" value="QDT29507.1"/>
    <property type="molecule type" value="Genomic_DNA"/>
</dbReference>
<dbReference type="Proteomes" id="UP000315647">
    <property type="component" value="Chromosome"/>
</dbReference>
<dbReference type="AlphaFoldDB" id="A0A517QCZ5"/>
<reference evidence="1 2" key="1">
    <citation type="submission" date="2019-03" db="EMBL/GenBank/DDBJ databases">
        <title>Deep-cultivation of Planctomycetes and their phenomic and genomic characterization uncovers novel biology.</title>
        <authorList>
            <person name="Wiegand S."/>
            <person name="Jogler M."/>
            <person name="Boedeker C."/>
            <person name="Pinto D."/>
            <person name="Vollmers J."/>
            <person name="Rivas-Marin E."/>
            <person name="Kohn T."/>
            <person name="Peeters S.H."/>
            <person name="Heuer A."/>
            <person name="Rast P."/>
            <person name="Oberbeckmann S."/>
            <person name="Bunk B."/>
            <person name="Jeske O."/>
            <person name="Meyerdierks A."/>
            <person name="Storesund J.E."/>
            <person name="Kallscheuer N."/>
            <person name="Luecker S."/>
            <person name="Lage O.M."/>
            <person name="Pohl T."/>
            <person name="Merkel B.J."/>
            <person name="Hornburger P."/>
            <person name="Mueller R.-W."/>
            <person name="Bruemmer F."/>
            <person name="Labrenz M."/>
            <person name="Spormann A.M."/>
            <person name="Op den Camp H."/>
            <person name="Overmann J."/>
            <person name="Amann R."/>
            <person name="Jetten M.S.M."/>
            <person name="Mascher T."/>
            <person name="Medema M.H."/>
            <person name="Devos D.P."/>
            <person name="Kaster A.-K."/>
            <person name="Ovreas L."/>
            <person name="Rohde M."/>
            <person name="Galperin M.Y."/>
            <person name="Jogler C."/>
        </authorList>
    </citation>
    <scope>NUCLEOTIDE SEQUENCE [LARGE SCALE GENOMIC DNA]</scope>
    <source>
        <strain evidence="1 2">Enr10</strain>
    </source>
</reference>
<protein>
    <submittedName>
        <fullName evidence="1">Uncharacterized protein</fullName>
    </submittedName>
</protein>
<evidence type="ECO:0000313" key="2">
    <source>
        <dbReference type="Proteomes" id="UP000315647"/>
    </source>
</evidence>
<organism evidence="1 2">
    <name type="scientific">Gimesia panareensis</name>
    <dbReference type="NCBI Taxonomy" id="2527978"/>
    <lineage>
        <taxon>Bacteria</taxon>
        <taxon>Pseudomonadati</taxon>
        <taxon>Planctomycetota</taxon>
        <taxon>Planctomycetia</taxon>
        <taxon>Planctomycetales</taxon>
        <taxon>Planctomycetaceae</taxon>
        <taxon>Gimesia</taxon>
    </lineage>
</organism>